<dbReference type="Pfam" id="PF08659">
    <property type="entry name" value="KR"/>
    <property type="match status" value="1"/>
</dbReference>
<dbReference type="SUPFAM" id="SSF53901">
    <property type="entry name" value="Thiolase-like"/>
    <property type="match status" value="2"/>
</dbReference>
<dbReference type="InterPro" id="IPR049900">
    <property type="entry name" value="PKS_mFAS_DH"/>
</dbReference>
<dbReference type="InterPro" id="IPR013217">
    <property type="entry name" value="Methyltransf_12"/>
</dbReference>
<dbReference type="CDD" id="cd02440">
    <property type="entry name" value="AdoMet_MTases"/>
    <property type="match status" value="1"/>
</dbReference>
<evidence type="ECO:0000256" key="4">
    <source>
        <dbReference type="ARBA" id="ARBA00022857"/>
    </source>
</evidence>
<name>A0A1Z1C4K9_CLAUC</name>
<evidence type="ECO:0000256" key="9">
    <source>
        <dbReference type="SAM" id="MobiDB-lite"/>
    </source>
</evidence>
<dbReference type="SMART" id="SM00829">
    <property type="entry name" value="PKS_ER"/>
    <property type="match status" value="1"/>
</dbReference>
<dbReference type="InterPro" id="IPR050091">
    <property type="entry name" value="PKS_NRPS_Biosynth_Enz"/>
</dbReference>
<keyword evidence="3" id="KW-0808">Transferase</keyword>
<reference evidence="13" key="1">
    <citation type="submission" date="2016-05" db="EMBL/GenBank/DDBJ databases">
        <title>Lichen genome sequencing reveals its rich biosynthetic potential.</title>
        <authorList>
            <person name="Bertrand R.L."/>
            <person name="Abdel-Hameed M."/>
            <person name="Sorensen J.L."/>
        </authorList>
    </citation>
    <scope>NUCLEOTIDE SEQUENCE</scope>
</reference>
<dbReference type="SUPFAM" id="SSF55048">
    <property type="entry name" value="Probable ACP-binding domain of malonyl-CoA ACP transacylase"/>
    <property type="match status" value="1"/>
</dbReference>
<dbReference type="Pfam" id="PF00109">
    <property type="entry name" value="ketoacyl-synt"/>
    <property type="match status" value="2"/>
</dbReference>
<dbReference type="InterPro" id="IPR013154">
    <property type="entry name" value="ADH-like_N"/>
</dbReference>
<dbReference type="GO" id="GO:0044550">
    <property type="term" value="P:secondary metabolite biosynthetic process"/>
    <property type="evidence" value="ECO:0007669"/>
    <property type="project" value="TreeGrafter"/>
</dbReference>
<dbReference type="InterPro" id="IPR020843">
    <property type="entry name" value="ER"/>
</dbReference>
<dbReference type="InterPro" id="IPR016036">
    <property type="entry name" value="Malonyl_transacylase_ACP-bd"/>
</dbReference>
<dbReference type="Pfam" id="PF08240">
    <property type="entry name" value="ADH_N"/>
    <property type="match status" value="1"/>
</dbReference>
<dbReference type="GO" id="GO:0006633">
    <property type="term" value="P:fatty acid biosynthetic process"/>
    <property type="evidence" value="ECO:0007669"/>
    <property type="project" value="TreeGrafter"/>
</dbReference>
<dbReference type="InterPro" id="IPR009081">
    <property type="entry name" value="PP-bd_ACP"/>
</dbReference>
<dbReference type="InterPro" id="IPR049551">
    <property type="entry name" value="PKS_DH_C"/>
</dbReference>
<organism evidence="13">
    <name type="scientific">Cladonia uncialis subsp. uncialis</name>
    <dbReference type="NCBI Taxonomy" id="180999"/>
    <lineage>
        <taxon>Eukaryota</taxon>
        <taxon>Fungi</taxon>
        <taxon>Dikarya</taxon>
        <taxon>Ascomycota</taxon>
        <taxon>Pezizomycotina</taxon>
        <taxon>Lecanoromycetes</taxon>
        <taxon>OSLEUM clade</taxon>
        <taxon>Lecanoromycetidae</taxon>
        <taxon>Lecanorales</taxon>
        <taxon>Lecanorineae</taxon>
        <taxon>Cladoniaceae</taxon>
        <taxon>Cladonia</taxon>
    </lineage>
</organism>
<dbReference type="Pfam" id="PF23297">
    <property type="entry name" value="ACP_SdgA_C"/>
    <property type="match status" value="1"/>
</dbReference>
<dbReference type="Gene3D" id="3.10.129.110">
    <property type="entry name" value="Polyketide synthase dehydratase"/>
    <property type="match status" value="1"/>
</dbReference>
<dbReference type="GO" id="GO:0031177">
    <property type="term" value="F:phosphopantetheine binding"/>
    <property type="evidence" value="ECO:0007669"/>
    <property type="project" value="InterPro"/>
</dbReference>
<evidence type="ECO:0000256" key="3">
    <source>
        <dbReference type="ARBA" id="ARBA00022679"/>
    </source>
</evidence>
<dbReference type="Gene3D" id="1.10.1200.10">
    <property type="entry name" value="ACP-like"/>
    <property type="match status" value="1"/>
</dbReference>
<dbReference type="SMART" id="SM00825">
    <property type="entry name" value="PKS_KS"/>
    <property type="match status" value="1"/>
</dbReference>
<dbReference type="Pfam" id="PF23114">
    <property type="entry name" value="NAD-bd_HRPKS_sdrA"/>
    <property type="match status" value="1"/>
</dbReference>
<dbReference type="SUPFAM" id="SSF52151">
    <property type="entry name" value="FabD/lysophospholipase-like"/>
    <property type="match status" value="1"/>
</dbReference>
<feature type="compositionally biased region" description="Polar residues" evidence="9">
    <location>
        <begin position="495"/>
        <end position="516"/>
    </location>
</feature>
<dbReference type="InterPro" id="IPR029063">
    <property type="entry name" value="SAM-dependent_MTases_sf"/>
</dbReference>
<dbReference type="SUPFAM" id="SSF47336">
    <property type="entry name" value="ACP-like"/>
    <property type="match status" value="1"/>
</dbReference>
<sequence>MEMNEAIAVIGLDLRFPGDASTPEGFYEMLQTGRSALSDIPSDRYNLDAFYHPDQDRAGALNVRQAHFVSDNIAAFDAPFFSITPAEAECMDPQQRGLLESVYRALENSGIPMSKAVGSNTSVHIGCFTREYDSIISRDPEVDLKYIATGTGTAMLSNRLSWFFDLQGPSGCNLFYNPDTVIPLTSLGFLSPEGRCYSFDHRANGYSRGEGFGVMILKRVSDAIRDDDTIRAVIRSTVSNQDGKSPGITQPTKSAQVNLIRRAHESAGLDFASTRYFEAHGTGTPVGDPIEASAISSVFTKYRSPEDPIYIGALKSNIGHLEGAAGIAGLLKSVFVLERGIIPPNCWFEKPNPKIHADEWNFKFPTSSVVWPNRGLRRASINAFGYGGSNAHVVMEDALSYLTMHNREGRHRTIDIPKLDLQLMRELTQEPDENMNGVQNTIESGNPAPKVIEGIAAINVIDGLADSTTMTGAPPATAHIAKKPANGTNGEYEPRSNSRMFENLGSSSLPESPQNVSCPGISVDLRERIFVLSSFDEAGIQRLAQAYRNHLLAKSSKLENEDRYLDDLSYTLACKRTSFLWRTSIIASSTSSLAQALESHPKPVRSGSNTRIGFVFTGQGAQWYAMGRELLDYPIFRQSLVDAGSYLIKLRCPWNLMDEYLKNDAESSINDPRYSQPICTALQVSLVELLASWSIHPGAVVGHSSGEIAAAFAVGAISRETAWRLSYHRGALSSDLARSMKQNPGAMLSVALSPEQAQSYLVEAKNRSGVGDLTIACTNSPKNVTISGPLNEIDHLKKILDEHNIFARKLQVENAYHSIYMNAIAGDYTRLVGNLESGRLVGNLEQPPFYSSVTGSLASPKDLQTVEYWTKNLVSPVQFFQAVATMFTDATPGVKKLGARKTSAPVTELLEIGPHGALRGPIREIIGELPQSNKINYETLLKRGSSATQTSLFAAGRLYCRGHDVNIAKINEGKAKPQKSLLVDLPSYPFNHSKSYWNESRLGKGYRFRKSPRHELLGAPVPDWDKNNAIWRNWIRVSENPWVRDHRVTGSTLYPAAGMLVMAIEASRQLASAGKKVKGFRLKEVVLHSALRIPLNTEGVETHFHLRPYLDSTATTSSSWSEFELRSCEGAQWREHCRGLIQTEYETQYTPVDDGLEDRMFAEKCANRLAEAERACRKDVSTKQLYELLQTVGLDFGPTFQNLSEMRIGENRSAVATVTAADIKSKMPHGYVQPHLIHPTTLDGVFQSILVALSRGGREVRAVMVPTAIRELWVSSDLNSNSLRLCANANFLGLRQADASFVAVDNTHRKPTVWAEGFVSTAVSSKNPNQEELYRHLCFNIDWKLDPSFVDQSMAIKTFVPSCELTDFDPCDLVANIEMMCYIYLRRYSKNSPQSIGNMKPHHRKYVAWMHHQFERYERGELLHAKTDWNKAAEDDEFVAELENRMKNASAEATISVAVGRVLPQILSGEVDPLQILFSDQLAENVYRHGTGAEINYAKLTGYLDILAHKNPNIKILEVGAGTGGATRPILDTLMHHGENEPGAPRFHSYEFTDISPSFFEKGKDTFHSCVEHMKFRTLNIENDPTHQGFDLEHYDLVIGANVLHATKSIDVTLQNCRKLLKPGGKLMLYELTGTTKIRTGFGFGLLPGWWLSTEPHRQWGPLMTVSTWSTHLQRNGFTGVDISFDDYPDSEANQLSSVIISTASYDAPKPRQVPATAILIEETSALQREVAEQLQHTLRDKELCVVEIVPLDRFLTTQFDQEIMRLQKLVTTASSVLWLTQGGGASSRNPHAELVTGFARTIRAENPALKFITLAFEAAESVALACDTTMKVLEAVFAHDDKDNTFYSSNGNLYISRIVEANYMNTAISTKTKSPRPQPTSFGKDPERRLKMQLGSPGLLDTLQFDDDPVYDEPLLKGEVEFKVKASALNFLDIMIALGQVVGNQIGVEGAGVVTRTGPNSKFKIGDRICGIARGTMKTYARAMQDTVTKVPKNLSWVSAASLPVVFITAWCALYDIANVQKGETVLIHAAAGGVGQACIQMAHLRGAEVYATVGTLEKRKLLEDKYGIRRDHIFSSRDLTFAAGIKRMTRNRGVDVIVNALSGAGLRATWECIAPFGRFVEIGKVDIYSSARLNMEMFKNSVSFTFIDVGYMSDNDGPRCERVLEAVMDLVREGKLEELDPVQTYPFAKIEDAFRYMQSGAHSGKIVLVPHENDEVMVVPSRKPTYNLDPSASYVISGGLGGLGRSMARWMANRGARNLILLSRSGASRDSAKELIDDLEAAKVKVATPPCDVSDLESLVRVLQECMTHMPPIKGCIQGSMVLKDAIFANMSTEDYHTAVRPKVQASWNLHNVLPKQLDFFLLLSSGSGIVGNRGQANYAIGNTFQDALARHRVSIGLKATALDLGMILSVGFTAEKVDVMSHLRAAGFAAMREEEYHAMLDELCNPSLKPSSLLKAQIALGFEIPEILRSKGIEDPGWMHDPLFKHLYQIRTLGASSDSTQDSVNYGLLLAAADSIQAAAELINDAIVQKLCKALTIEALDIDTSKPLHEHGVDSLVAVELRTWFLKDLGAEVAVFDMMSEPTIRSLAMLVAGRSSLLKVVEAEE</sequence>
<dbReference type="GO" id="GO:1901336">
    <property type="term" value="P:lactone biosynthetic process"/>
    <property type="evidence" value="ECO:0007669"/>
    <property type="project" value="UniProtKB-ARBA"/>
</dbReference>
<dbReference type="PROSITE" id="PS52019">
    <property type="entry name" value="PKS_MFAS_DH"/>
    <property type="match status" value="1"/>
</dbReference>
<evidence type="ECO:0000256" key="6">
    <source>
        <dbReference type="ARBA" id="ARBA00023268"/>
    </source>
</evidence>
<dbReference type="InterPro" id="IPR016035">
    <property type="entry name" value="Acyl_Trfase/lysoPLipase"/>
</dbReference>
<evidence type="ECO:0000256" key="5">
    <source>
        <dbReference type="ARBA" id="ARBA00023002"/>
    </source>
</evidence>
<dbReference type="Gene3D" id="3.40.366.10">
    <property type="entry name" value="Malonyl-Coenzyme A Acyl Carrier Protein, domain 2"/>
    <property type="match status" value="1"/>
</dbReference>
<dbReference type="InterPro" id="IPR042104">
    <property type="entry name" value="PKS_dehydratase_sf"/>
</dbReference>
<keyword evidence="7" id="KW-0012">Acyltransferase</keyword>
<dbReference type="Pfam" id="PF22621">
    <property type="entry name" value="CurL-like_PKS_C"/>
    <property type="match status" value="1"/>
</dbReference>
<accession>A0A1Z1C4K9</accession>
<dbReference type="GO" id="GO:0016491">
    <property type="term" value="F:oxidoreductase activity"/>
    <property type="evidence" value="ECO:0007669"/>
    <property type="project" value="UniProtKB-KW"/>
</dbReference>
<dbReference type="Pfam" id="PF08242">
    <property type="entry name" value="Methyltransf_12"/>
    <property type="match status" value="1"/>
</dbReference>
<dbReference type="Gene3D" id="3.90.180.10">
    <property type="entry name" value="Medium-chain alcohol dehydrogenases, catalytic domain"/>
    <property type="match status" value="1"/>
</dbReference>
<dbReference type="Gene3D" id="3.40.50.720">
    <property type="entry name" value="NAD(P)-binding Rossmann-like Domain"/>
    <property type="match status" value="2"/>
</dbReference>
<dbReference type="Gene3D" id="3.40.47.10">
    <property type="match status" value="2"/>
</dbReference>
<feature type="domain" description="Carrier" evidence="10">
    <location>
        <begin position="2521"/>
        <end position="2598"/>
    </location>
</feature>
<dbReference type="InterPro" id="IPR013968">
    <property type="entry name" value="PKS_KR"/>
</dbReference>
<evidence type="ECO:0000259" key="12">
    <source>
        <dbReference type="PROSITE" id="PS52019"/>
    </source>
</evidence>
<keyword evidence="6" id="KW-0511">Multifunctional enzyme</keyword>
<keyword evidence="2" id="KW-0597">Phosphoprotein</keyword>
<evidence type="ECO:0000313" key="14">
    <source>
        <dbReference type="EMBL" id="AUW31324.1"/>
    </source>
</evidence>
<dbReference type="Pfam" id="PF21089">
    <property type="entry name" value="PKS_DH_N"/>
    <property type="match status" value="1"/>
</dbReference>
<dbReference type="CDD" id="cd00833">
    <property type="entry name" value="PKS"/>
    <property type="match status" value="1"/>
</dbReference>
<dbReference type="InterPro" id="IPR014030">
    <property type="entry name" value="Ketoacyl_synth_N"/>
</dbReference>
<dbReference type="PROSITE" id="PS52004">
    <property type="entry name" value="KS3_2"/>
    <property type="match status" value="1"/>
</dbReference>
<dbReference type="InterPro" id="IPR020806">
    <property type="entry name" value="PKS_PP-bd"/>
</dbReference>
<feature type="domain" description="Ketosynthase family 3 (KS3)" evidence="11">
    <location>
        <begin position="4"/>
        <end position="397"/>
    </location>
</feature>
<dbReference type="GO" id="GO:0004312">
    <property type="term" value="F:fatty acid synthase activity"/>
    <property type="evidence" value="ECO:0007669"/>
    <property type="project" value="TreeGrafter"/>
</dbReference>
<dbReference type="SUPFAM" id="SSF50129">
    <property type="entry name" value="GroES-like"/>
    <property type="match status" value="1"/>
</dbReference>
<keyword evidence="5" id="KW-0560">Oxidoreductase</keyword>
<feature type="active site" description="Proton donor; for dehydratase activity" evidence="8">
    <location>
        <position position="1243"/>
    </location>
</feature>
<dbReference type="Gene3D" id="3.40.50.150">
    <property type="entry name" value="Vaccinia Virus protein VP39"/>
    <property type="match status" value="1"/>
</dbReference>
<evidence type="ECO:0000256" key="1">
    <source>
        <dbReference type="ARBA" id="ARBA00022450"/>
    </source>
</evidence>
<protein>
    <submittedName>
        <fullName evidence="13">Putative type I PKS</fullName>
    </submittedName>
</protein>
<dbReference type="InterPro" id="IPR032821">
    <property type="entry name" value="PKS_assoc"/>
</dbReference>
<dbReference type="PANTHER" id="PTHR43775:SF29">
    <property type="entry name" value="ASPERFURANONE POLYKETIDE SYNTHASE AFOG-RELATED"/>
    <property type="match status" value="1"/>
</dbReference>
<reference evidence="14" key="2">
    <citation type="submission" date="2017-12" db="EMBL/GenBank/DDBJ databases">
        <title>Genome Sequencing Reveals a Rich Biosynthetic Potential.</title>
        <authorList>
            <person name="Bertrand R.L."/>
            <person name="Abdel-Hameed M.E."/>
            <person name="Sorensen J.L."/>
        </authorList>
    </citation>
    <scope>NUCLEOTIDE SEQUENCE</scope>
</reference>
<dbReference type="Pfam" id="PF14765">
    <property type="entry name" value="PS-DH"/>
    <property type="match status" value="1"/>
</dbReference>
<dbReference type="EMBL" id="MG777505">
    <property type="protein sequence ID" value="AUW31324.1"/>
    <property type="molecule type" value="Genomic_DNA"/>
</dbReference>
<proteinExistence type="predicted"/>
<dbReference type="PROSITE" id="PS50075">
    <property type="entry name" value="CARRIER"/>
    <property type="match status" value="1"/>
</dbReference>
<evidence type="ECO:0000313" key="13">
    <source>
        <dbReference type="EMBL" id="ANM86520.1"/>
    </source>
</evidence>
<dbReference type="Pfam" id="PF16197">
    <property type="entry name" value="KAsynt_C_assoc"/>
    <property type="match status" value="1"/>
</dbReference>
<gene>
    <name evidence="13" type="primary">r-pks-10</name>
</gene>
<dbReference type="CDD" id="cd05195">
    <property type="entry name" value="enoyl_red"/>
    <property type="match status" value="1"/>
</dbReference>
<dbReference type="InterPro" id="IPR020841">
    <property type="entry name" value="PKS_Beta-ketoAc_synthase_dom"/>
</dbReference>
<dbReference type="SMART" id="SM00826">
    <property type="entry name" value="PKS_DH"/>
    <property type="match status" value="1"/>
</dbReference>
<dbReference type="Gene3D" id="3.30.70.3290">
    <property type="match status" value="1"/>
</dbReference>
<dbReference type="InterPro" id="IPR020807">
    <property type="entry name" value="PKS_DH"/>
</dbReference>
<dbReference type="InterPro" id="IPR011032">
    <property type="entry name" value="GroES-like_sf"/>
</dbReference>
<evidence type="ECO:0000259" key="11">
    <source>
        <dbReference type="PROSITE" id="PS52004"/>
    </source>
</evidence>
<feature type="region of interest" description="Disordered" evidence="9">
    <location>
        <begin position="476"/>
        <end position="516"/>
    </location>
</feature>
<dbReference type="SMART" id="SM00823">
    <property type="entry name" value="PKS_PP"/>
    <property type="match status" value="1"/>
</dbReference>
<dbReference type="InterPro" id="IPR056501">
    <property type="entry name" value="NAD-bd_HRPKS_sdrA"/>
</dbReference>
<dbReference type="SMART" id="SM00827">
    <property type="entry name" value="PKS_AT"/>
    <property type="match status" value="1"/>
</dbReference>
<dbReference type="InterPro" id="IPR049552">
    <property type="entry name" value="PKS_DH_N"/>
</dbReference>
<dbReference type="FunFam" id="3.40.50.720:FF:000209">
    <property type="entry name" value="Polyketide synthase Pks12"/>
    <property type="match status" value="1"/>
</dbReference>
<dbReference type="SUPFAM" id="SSF53335">
    <property type="entry name" value="S-adenosyl-L-methionine-dependent methyltransferases"/>
    <property type="match status" value="1"/>
</dbReference>
<evidence type="ECO:0000259" key="10">
    <source>
        <dbReference type="PROSITE" id="PS50075"/>
    </source>
</evidence>
<dbReference type="InterPro" id="IPR057326">
    <property type="entry name" value="KR_dom"/>
</dbReference>
<dbReference type="SUPFAM" id="SSF51735">
    <property type="entry name" value="NAD(P)-binding Rossmann-fold domains"/>
    <property type="match status" value="2"/>
</dbReference>
<dbReference type="InterPro" id="IPR036291">
    <property type="entry name" value="NAD(P)-bd_dom_sf"/>
</dbReference>
<dbReference type="InterPro" id="IPR014031">
    <property type="entry name" value="Ketoacyl_synth_C"/>
</dbReference>
<dbReference type="PANTHER" id="PTHR43775">
    <property type="entry name" value="FATTY ACID SYNTHASE"/>
    <property type="match status" value="1"/>
</dbReference>
<dbReference type="Pfam" id="PF00698">
    <property type="entry name" value="Acyl_transf_1"/>
    <property type="match status" value="1"/>
</dbReference>
<dbReference type="Pfam" id="PF13602">
    <property type="entry name" value="ADH_zinc_N_2"/>
    <property type="match status" value="1"/>
</dbReference>
<keyword evidence="4" id="KW-0521">NADP</keyword>
<dbReference type="InterPro" id="IPR016039">
    <property type="entry name" value="Thiolase-like"/>
</dbReference>
<dbReference type="InterPro" id="IPR014043">
    <property type="entry name" value="Acyl_transferase_dom"/>
</dbReference>
<dbReference type="InterPro" id="IPR001227">
    <property type="entry name" value="Ac_transferase_dom_sf"/>
</dbReference>
<dbReference type="Pfam" id="PF02801">
    <property type="entry name" value="Ketoacyl-synt_C"/>
    <property type="match status" value="1"/>
</dbReference>
<evidence type="ECO:0000256" key="8">
    <source>
        <dbReference type="PROSITE-ProRule" id="PRU01363"/>
    </source>
</evidence>
<keyword evidence="1" id="KW-0596">Phosphopantetheine</keyword>
<dbReference type="SMART" id="SM00822">
    <property type="entry name" value="PKS_KR"/>
    <property type="match status" value="1"/>
</dbReference>
<feature type="active site" description="Proton acceptor; for dehydratase activity" evidence="8">
    <location>
        <position position="1046"/>
    </location>
</feature>
<feature type="region of interest" description="N-terminal hotdog fold" evidence="8">
    <location>
        <begin position="1014"/>
        <end position="1148"/>
    </location>
</feature>
<evidence type="ECO:0000256" key="7">
    <source>
        <dbReference type="ARBA" id="ARBA00023315"/>
    </source>
</evidence>
<dbReference type="InterPro" id="IPR036736">
    <property type="entry name" value="ACP-like_sf"/>
</dbReference>
<dbReference type="EMBL" id="KX264270">
    <property type="protein sequence ID" value="ANM86520.1"/>
    <property type="molecule type" value="Genomic_DNA"/>
</dbReference>
<feature type="region of interest" description="C-terminal hotdog fold" evidence="8">
    <location>
        <begin position="1177"/>
        <end position="1329"/>
    </location>
</feature>
<feature type="domain" description="PKS/mFAS DH" evidence="12">
    <location>
        <begin position="1014"/>
        <end position="1329"/>
    </location>
</feature>
<evidence type="ECO:0000256" key="2">
    <source>
        <dbReference type="ARBA" id="ARBA00022553"/>
    </source>
</evidence>